<feature type="domain" description="Glycosyltransferase 2-like" evidence="4">
    <location>
        <begin position="101"/>
        <end position="237"/>
    </location>
</feature>
<evidence type="ECO:0000256" key="3">
    <source>
        <dbReference type="SAM" id="Phobius"/>
    </source>
</evidence>
<dbReference type="Pfam" id="PF02709">
    <property type="entry name" value="Glyco_transf_7C"/>
    <property type="match status" value="1"/>
</dbReference>
<feature type="transmembrane region" description="Helical" evidence="3">
    <location>
        <begin position="59"/>
        <end position="80"/>
    </location>
</feature>
<comment type="caution">
    <text evidence="6">The sequence shown here is derived from an EMBL/GenBank/DDBJ whole genome shotgun (WGS) entry which is preliminary data.</text>
</comment>
<dbReference type="PANTHER" id="PTHR11675:SF126">
    <property type="entry name" value="RICIN B LECTIN DOMAIN-CONTAINING PROTEIN"/>
    <property type="match status" value="1"/>
</dbReference>
<feature type="domain" description="Galactosyltransferase C-terminal" evidence="5">
    <location>
        <begin position="264"/>
        <end position="312"/>
    </location>
</feature>
<dbReference type="InterPro" id="IPR027791">
    <property type="entry name" value="Galactosyl_T_C"/>
</dbReference>
<keyword evidence="1" id="KW-0808">Transferase</keyword>
<organism evidence="6 7">
    <name type="scientific">Durusdinium trenchii</name>
    <dbReference type="NCBI Taxonomy" id="1381693"/>
    <lineage>
        <taxon>Eukaryota</taxon>
        <taxon>Sar</taxon>
        <taxon>Alveolata</taxon>
        <taxon>Dinophyceae</taxon>
        <taxon>Suessiales</taxon>
        <taxon>Symbiodiniaceae</taxon>
        <taxon>Durusdinium</taxon>
    </lineage>
</organism>
<feature type="transmembrane region" description="Helical" evidence="3">
    <location>
        <begin position="12"/>
        <end position="38"/>
    </location>
</feature>
<accession>A0ABP0RAI6</accession>
<dbReference type="Gene3D" id="3.90.550.10">
    <property type="entry name" value="Spore Coat Polysaccharide Biosynthesis Protein SpsA, Chain A"/>
    <property type="match status" value="1"/>
</dbReference>
<dbReference type="SUPFAM" id="SSF53448">
    <property type="entry name" value="Nucleotide-diphospho-sugar transferases"/>
    <property type="match status" value="1"/>
</dbReference>
<evidence type="ECO:0000313" key="6">
    <source>
        <dbReference type="EMBL" id="CAK9097592.1"/>
    </source>
</evidence>
<protein>
    <recommendedName>
        <fullName evidence="8">Polypeptide N-acetylgalactosaminyltransferase</fullName>
    </recommendedName>
</protein>
<keyword evidence="3" id="KW-1133">Transmembrane helix</keyword>
<dbReference type="Proteomes" id="UP001642464">
    <property type="component" value="Unassembled WGS sequence"/>
</dbReference>
<keyword evidence="7" id="KW-1185">Reference proteome</keyword>
<evidence type="ECO:0000256" key="2">
    <source>
        <dbReference type="ARBA" id="ARBA00023157"/>
    </source>
</evidence>
<dbReference type="SUPFAM" id="SSF50370">
    <property type="entry name" value="Ricin B-like lectins"/>
    <property type="match status" value="2"/>
</dbReference>
<dbReference type="InterPro" id="IPR001173">
    <property type="entry name" value="Glyco_trans_2-like"/>
</dbReference>
<dbReference type="InterPro" id="IPR035992">
    <property type="entry name" value="Ricin_B-like_lectins"/>
</dbReference>
<sequence length="841" mass="93997">MPLSGKLACRVLLYSISGIPLLALGWSLLLLCGAWLALTGFWTLLEFGALHYKFRSMPFLFRLLLSYAFTALLVCCAMMSDLGAVPLRGALGALRGVKTISVVLPCANESLVQRTVESIWANTPKEELLEIIIVDDASWPPVTCHDLVTVQNPRDVFLSGHVRILRQSPAIGLIQSKQRGAEAANGDAIVFLDCHVRPMPNWTAPLLAELRLNPRRIAVPLITGLNPDTWEELSPQEGGKKMCLTWSVDFFWCNELSGMDVPILSGGLLAISRSWWHESGGYDSSMRSWGGENIDQSLRTWLCGGEIVYAEGSRVAHMWRDAGNPKTALHYSIPERDVLRNRLRAAKAWMGPWVEKVQSFQEFENIDVGSLSNFDELKNRLKCGMFEDYLRRFEALFFGTGMLPSSVFHLKAANGKCLTLDLYSRQLFGHSCIEDFEGQIWHRSNALGKDDLQCCSGLKLWNYNYCLAWYGGQVQVVDCSYFGTSKYQDFQIVITNEVEGEAIISVPDIEETKQCLNSGQVSRPAVLLDVSQANWTFPELELVNEGLFRAVAASGRCLITEVGLQWGSCESAAGLEVIGEDEGRKQLQIADQCLDAAQGTHIALYPCHPREERIPNQLFIAEEGGPLCWPFGDADGSPDSRLRCLGEGELEQPQVMLQPCANSPVKATLSDHGQVFHKHSQGEMFILKLESGHCLGVDFEKPMQVNGEDAFPLSVGQAECSQSWIHHEHSLALSSDEDWCLSANDFQHPVVTSCWPEDLSQHFEAQRLEGPQKNTPLVALRKRPHWVDSGRQRFPALCLDTSREGAAREPVRVAQCEEARMEQLWTLEWEVVPLETRLFRE</sequence>
<evidence type="ECO:0000259" key="4">
    <source>
        <dbReference type="Pfam" id="PF00535"/>
    </source>
</evidence>
<dbReference type="Pfam" id="PF00535">
    <property type="entry name" value="Glycos_transf_2"/>
    <property type="match status" value="1"/>
</dbReference>
<dbReference type="EMBL" id="CAXAMM010041140">
    <property type="protein sequence ID" value="CAK9097592.1"/>
    <property type="molecule type" value="Genomic_DNA"/>
</dbReference>
<name>A0ABP0RAI6_9DINO</name>
<dbReference type="PROSITE" id="PS50231">
    <property type="entry name" value="RICIN_B_LECTIN"/>
    <property type="match status" value="2"/>
</dbReference>
<gene>
    <name evidence="6" type="ORF">SCF082_LOCUS45779</name>
</gene>
<evidence type="ECO:0000259" key="5">
    <source>
        <dbReference type="Pfam" id="PF02709"/>
    </source>
</evidence>
<keyword evidence="2" id="KW-1015">Disulfide bond</keyword>
<dbReference type="PANTHER" id="PTHR11675">
    <property type="entry name" value="N-ACETYLGALACTOSAMINYLTRANSFERASE"/>
    <property type="match status" value="1"/>
</dbReference>
<keyword evidence="3" id="KW-0812">Transmembrane</keyword>
<proteinExistence type="predicted"/>
<keyword evidence="3" id="KW-0472">Membrane</keyword>
<evidence type="ECO:0008006" key="8">
    <source>
        <dbReference type="Google" id="ProtNLM"/>
    </source>
</evidence>
<evidence type="ECO:0000256" key="1">
    <source>
        <dbReference type="ARBA" id="ARBA00022679"/>
    </source>
</evidence>
<dbReference type="InterPro" id="IPR029044">
    <property type="entry name" value="Nucleotide-diphossugar_trans"/>
</dbReference>
<evidence type="ECO:0000313" key="7">
    <source>
        <dbReference type="Proteomes" id="UP001642464"/>
    </source>
</evidence>
<reference evidence="6 7" key="1">
    <citation type="submission" date="2024-02" db="EMBL/GenBank/DDBJ databases">
        <authorList>
            <person name="Chen Y."/>
            <person name="Shah S."/>
            <person name="Dougan E. K."/>
            <person name="Thang M."/>
            <person name="Chan C."/>
        </authorList>
    </citation>
    <scope>NUCLEOTIDE SEQUENCE [LARGE SCALE GENOMIC DNA]</scope>
</reference>